<feature type="domain" description="NADP-dependent oxidoreductase" evidence="2">
    <location>
        <begin position="14"/>
        <end position="285"/>
    </location>
</feature>
<organism evidence="3 4">
    <name type="scientific">Methylomagnum ishizawai</name>
    <dbReference type="NCBI Taxonomy" id="1760988"/>
    <lineage>
        <taxon>Bacteria</taxon>
        <taxon>Pseudomonadati</taxon>
        <taxon>Pseudomonadota</taxon>
        <taxon>Gammaproteobacteria</taxon>
        <taxon>Methylococcales</taxon>
        <taxon>Methylococcaceae</taxon>
        <taxon>Methylomagnum</taxon>
    </lineage>
</organism>
<dbReference type="CDD" id="cd19088">
    <property type="entry name" value="AKR_AKR13B1"/>
    <property type="match status" value="1"/>
</dbReference>
<keyword evidence="1" id="KW-0560">Oxidoreductase</keyword>
<dbReference type="STRING" id="1760988.SAMN02949497_0646"/>
<dbReference type="Proteomes" id="UP000192923">
    <property type="component" value="Unassembled WGS sequence"/>
</dbReference>
<reference evidence="3 4" key="1">
    <citation type="submission" date="2016-12" db="EMBL/GenBank/DDBJ databases">
        <authorList>
            <person name="Song W.-J."/>
            <person name="Kurnit D.M."/>
        </authorList>
    </citation>
    <scope>NUCLEOTIDE SEQUENCE [LARGE SCALE GENOMIC DNA]</scope>
    <source>
        <strain evidence="3 4">175</strain>
    </source>
</reference>
<dbReference type="PANTHER" id="PTHR43625">
    <property type="entry name" value="AFLATOXIN B1 ALDEHYDE REDUCTASE"/>
    <property type="match status" value="1"/>
</dbReference>
<dbReference type="InterPro" id="IPR023210">
    <property type="entry name" value="NADP_OxRdtase_dom"/>
</dbReference>
<dbReference type="InterPro" id="IPR036812">
    <property type="entry name" value="NAD(P)_OxRdtase_dom_sf"/>
</dbReference>
<dbReference type="EMBL" id="FXAM01000001">
    <property type="protein sequence ID" value="SMF93366.1"/>
    <property type="molecule type" value="Genomic_DNA"/>
</dbReference>
<evidence type="ECO:0000256" key="1">
    <source>
        <dbReference type="ARBA" id="ARBA00023002"/>
    </source>
</evidence>
<dbReference type="SUPFAM" id="SSF51430">
    <property type="entry name" value="NAD(P)-linked oxidoreductase"/>
    <property type="match status" value="1"/>
</dbReference>
<dbReference type="GO" id="GO:0016491">
    <property type="term" value="F:oxidoreductase activity"/>
    <property type="evidence" value="ECO:0007669"/>
    <property type="project" value="UniProtKB-KW"/>
</dbReference>
<dbReference type="PANTHER" id="PTHR43625:SF40">
    <property type="entry name" value="ALDO-KETO REDUCTASE YAKC [NADP(+)]"/>
    <property type="match status" value="1"/>
</dbReference>
<dbReference type="AlphaFoldDB" id="A0A1Y6CSS0"/>
<dbReference type="OrthoDB" id="9772407at2"/>
<dbReference type="GO" id="GO:0005737">
    <property type="term" value="C:cytoplasm"/>
    <property type="evidence" value="ECO:0007669"/>
    <property type="project" value="TreeGrafter"/>
</dbReference>
<proteinExistence type="predicted"/>
<dbReference type="InterPro" id="IPR020471">
    <property type="entry name" value="AKR"/>
</dbReference>
<dbReference type="InterPro" id="IPR050791">
    <property type="entry name" value="Aldo-Keto_reductase"/>
</dbReference>
<dbReference type="PRINTS" id="PR00069">
    <property type="entry name" value="ALDKETRDTASE"/>
</dbReference>
<evidence type="ECO:0000313" key="4">
    <source>
        <dbReference type="Proteomes" id="UP000192923"/>
    </source>
</evidence>
<gene>
    <name evidence="3" type="ORF">SAMN02949497_0646</name>
</gene>
<name>A0A1Y6CSS0_9GAMM</name>
<protein>
    <submittedName>
        <fullName evidence="3">Predicted oxidoreductase</fullName>
    </submittedName>
</protein>
<dbReference type="RefSeq" id="WP_085209883.1">
    <property type="nucleotide sequence ID" value="NZ_FXAM01000001.1"/>
</dbReference>
<dbReference type="Pfam" id="PF00248">
    <property type="entry name" value="Aldo_ket_red"/>
    <property type="match status" value="1"/>
</dbReference>
<keyword evidence="4" id="KW-1185">Reference proteome</keyword>
<dbReference type="Gene3D" id="3.20.20.100">
    <property type="entry name" value="NADP-dependent oxidoreductase domain"/>
    <property type="match status" value="1"/>
</dbReference>
<evidence type="ECO:0000259" key="2">
    <source>
        <dbReference type="Pfam" id="PF00248"/>
    </source>
</evidence>
<accession>A0A1Y6CSS0</accession>
<sequence length="288" mass="31450">MYREINGTGWRVPPIGLGAMPLSIQGRPDPGQAFEVIRTFLDAGGGLIDTANVYCLDDADIGHNERLIAQALDHFGQRGLALVATKGGLRRPQGDWVVDGDPAFLRRSCEQSLQALGVERIALYQLHAVDTRLGLLPSLEALVRLKEEGKIEHIGLSNVDRDLLEQALAHTPIVSVQNRCNPFEQHDFTSGLVDFCRERQIAYLPHSPVGGHRGHQRLGQNALFGQLAEKYGATRYQIALAWFLAKGEHILPIPGASKPASIADSLRAPALRLDAADVSAIDRLREAV</sequence>
<evidence type="ECO:0000313" key="3">
    <source>
        <dbReference type="EMBL" id="SMF93366.1"/>
    </source>
</evidence>